<reference evidence="2 3" key="1">
    <citation type="journal article" date="2021" name="Sci. Rep.">
        <title>Genome sequencing of the multicellular alga Astrephomene provides insights into convergent evolution of germ-soma differentiation.</title>
        <authorList>
            <person name="Yamashita S."/>
            <person name="Yamamoto K."/>
            <person name="Matsuzaki R."/>
            <person name="Suzuki S."/>
            <person name="Yamaguchi H."/>
            <person name="Hirooka S."/>
            <person name="Minakuchi Y."/>
            <person name="Miyagishima S."/>
            <person name="Kawachi M."/>
            <person name="Toyoda A."/>
            <person name="Nozaki H."/>
        </authorList>
    </citation>
    <scope>NUCLEOTIDE SEQUENCE [LARGE SCALE GENOMIC DNA]</scope>
    <source>
        <strain evidence="2 3">NIES-4017</strain>
    </source>
</reference>
<dbReference type="EMBL" id="BMAR01000006">
    <property type="protein sequence ID" value="GFR43702.1"/>
    <property type="molecule type" value="Genomic_DNA"/>
</dbReference>
<sequence>RLEEEAAQKEEEEGQQAVGVVAAGAVMVAAAPAAVGGAQAASEGVAAAAVGTGAGAAGAGGSGAAEAGAIVAVPAAAAAAGGAAAAGAGGSKERKPHWTKVITLKTEDRLRLLVEHLNTHRFISRVQVRRLVMEWESAVSGKPVPNSAAGPDIKTIRRLMDRLAEAGKAKIIRVDTSGFLGDNRPVDVLLRPDLEPTPELLEEMRRQMADFERRLRSECCRRALAARRVAGQEQQQRVGD</sequence>
<dbReference type="Pfam" id="PF24101">
    <property type="entry name" value="WHD_GTF3C1"/>
    <property type="match status" value="1"/>
</dbReference>
<name>A0AAD3HK24_9CHLO</name>
<feature type="domain" description="GTF3C1 extended winged-helix" evidence="1">
    <location>
        <begin position="102"/>
        <end position="216"/>
    </location>
</feature>
<dbReference type="InterPro" id="IPR056467">
    <property type="entry name" value="eWH_GTF3C1"/>
</dbReference>
<keyword evidence="3" id="KW-1185">Reference proteome</keyword>
<dbReference type="Proteomes" id="UP001054857">
    <property type="component" value="Unassembled WGS sequence"/>
</dbReference>
<organism evidence="2 3">
    <name type="scientific">Astrephomene gubernaculifera</name>
    <dbReference type="NCBI Taxonomy" id="47775"/>
    <lineage>
        <taxon>Eukaryota</taxon>
        <taxon>Viridiplantae</taxon>
        <taxon>Chlorophyta</taxon>
        <taxon>core chlorophytes</taxon>
        <taxon>Chlorophyceae</taxon>
        <taxon>CS clade</taxon>
        <taxon>Chlamydomonadales</taxon>
        <taxon>Astrephomenaceae</taxon>
        <taxon>Astrephomene</taxon>
    </lineage>
</organism>
<evidence type="ECO:0000313" key="2">
    <source>
        <dbReference type="EMBL" id="GFR43702.1"/>
    </source>
</evidence>
<evidence type="ECO:0000313" key="3">
    <source>
        <dbReference type="Proteomes" id="UP001054857"/>
    </source>
</evidence>
<gene>
    <name evidence="2" type="ORF">Agub_g4812</name>
</gene>
<protein>
    <recommendedName>
        <fullName evidence="1">GTF3C1 extended winged-helix domain-containing protein</fullName>
    </recommendedName>
</protein>
<comment type="caution">
    <text evidence="2">The sequence shown here is derived from an EMBL/GenBank/DDBJ whole genome shotgun (WGS) entry which is preliminary data.</text>
</comment>
<feature type="non-terminal residue" evidence="2">
    <location>
        <position position="1"/>
    </location>
</feature>
<dbReference type="AlphaFoldDB" id="A0AAD3HK24"/>
<feature type="non-terminal residue" evidence="2">
    <location>
        <position position="240"/>
    </location>
</feature>
<accession>A0AAD3HK24</accession>
<proteinExistence type="predicted"/>
<evidence type="ECO:0000259" key="1">
    <source>
        <dbReference type="Pfam" id="PF24101"/>
    </source>
</evidence>